<dbReference type="PANTHER" id="PTHR33050">
    <property type="entry name" value="REVERSE TRANSCRIPTASE DOMAIN-CONTAINING PROTEIN"/>
    <property type="match status" value="1"/>
</dbReference>
<reference evidence="3" key="2">
    <citation type="submission" date="2014-07" db="EMBL/GenBank/DDBJ databases">
        <authorList>
            <person name="Hull J."/>
        </authorList>
    </citation>
    <scope>NUCLEOTIDE SEQUENCE</scope>
</reference>
<dbReference type="EMBL" id="GBHO01034434">
    <property type="protein sequence ID" value="JAG09170.1"/>
    <property type="molecule type" value="Transcribed_RNA"/>
</dbReference>
<dbReference type="PROSITE" id="PS50878">
    <property type="entry name" value="RT_POL"/>
    <property type="match status" value="1"/>
</dbReference>
<name>A0A0A9WWG2_LYGHE</name>
<dbReference type="InterPro" id="IPR052055">
    <property type="entry name" value="Hepadnavirus_pol/RT"/>
</dbReference>
<protein>
    <submittedName>
        <fullName evidence="3">Putative enzymatic polyprotein</fullName>
    </submittedName>
</protein>
<dbReference type="SUPFAM" id="SSF56672">
    <property type="entry name" value="DNA/RNA polymerases"/>
    <property type="match status" value="1"/>
</dbReference>
<dbReference type="PANTHER" id="PTHR33050:SF7">
    <property type="entry name" value="RIBONUCLEASE H"/>
    <property type="match status" value="1"/>
</dbReference>
<accession>A0A0A9WWG2</accession>
<reference evidence="3" key="1">
    <citation type="journal article" date="2014" name="PLoS ONE">
        <title>Transcriptome-Based Identification of ABC Transporters in the Western Tarnished Plant Bug Lygus hesperus.</title>
        <authorList>
            <person name="Hull J.J."/>
            <person name="Chaney K."/>
            <person name="Geib S.M."/>
            <person name="Fabrick J.A."/>
            <person name="Brent C.S."/>
            <person name="Walsh D."/>
            <person name="Lavine L.C."/>
        </authorList>
    </citation>
    <scope>NUCLEOTIDE SEQUENCE</scope>
</reference>
<dbReference type="CDD" id="cd09275">
    <property type="entry name" value="RNase_HI_RT_DIRS1"/>
    <property type="match status" value="1"/>
</dbReference>
<dbReference type="CDD" id="cd03714">
    <property type="entry name" value="RT_DIRS1"/>
    <property type="match status" value="1"/>
</dbReference>
<dbReference type="InterPro" id="IPR000477">
    <property type="entry name" value="RT_dom"/>
</dbReference>
<dbReference type="InterPro" id="IPR043128">
    <property type="entry name" value="Rev_trsase/Diguanyl_cyclase"/>
</dbReference>
<dbReference type="Gene3D" id="3.10.10.10">
    <property type="entry name" value="HIV Type 1 Reverse Transcriptase, subunit A, domain 1"/>
    <property type="match status" value="1"/>
</dbReference>
<dbReference type="GO" id="GO:0071897">
    <property type="term" value="P:DNA biosynthetic process"/>
    <property type="evidence" value="ECO:0007669"/>
    <property type="project" value="UniProtKB-ARBA"/>
</dbReference>
<evidence type="ECO:0000313" key="3">
    <source>
        <dbReference type="EMBL" id="JAG09170.1"/>
    </source>
</evidence>
<dbReference type="EMBL" id="GBHO01034435">
    <property type="protein sequence ID" value="JAG09169.1"/>
    <property type="molecule type" value="Transcribed_RNA"/>
</dbReference>
<feature type="domain" description="Reverse transcriptase" evidence="1">
    <location>
        <begin position="53"/>
        <end position="235"/>
    </location>
</feature>
<dbReference type="AlphaFoldDB" id="A0A0A9WWG2"/>
<dbReference type="Gene3D" id="3.30.70.270">
    <property type="match status" value="1"/>
</dbReference>
<dbReference type="InterPro" id="IPR043502">
    <property type="entry name" value="DNA/RNA_pol_sf"/>
</dbReference>
<evidence type="ECO:0000313" key="2">
    <source>
        <dbReference type="EMBL" id="JAG09169.1"/>
    </source>
</evidence>
<organism evidence="3">
    <name type="scientific">Lygus hesperus</name>
    <name type="common">Western plant bug</name>
    <dbReference type="NCBI Taxonomy" id="30085"/>
    <lineage>
        <taxon>Eukaryota</taxon>
        <taxon>Metazoa</taxon>
        <taxon>Ecdysozoa</taxon>
        <taxon>Arthropoda</taxon>
        <taxon>Hexapoda</taxon>
        <taxon>Insecta</taxon>
        <taxon>Pterygota</taxon>
        <taxon>Neoptera</taxon>
        <taxon>Paraneoptera</taxon>
        <taxon>Hemiptera</taxon>
        <taxon>Heteroptera</taxon>
        <taxon>Panheteroptera</taxon>
        <taxon>Cimicomorpha</taxon>
        <taxon>Miridae</taxon>
        <taxon>Mirini</taxon>
        <taxon>Lygus</taxon>
    </lineage>
</organism>
<sequence>MLPPCQVLEWVKGYKIPFVSMPPLQKACLGDPHIYWSSSDDMGLKISELLALGAISEVPLGSECFLSPIFLVPKPDGSSRFILNLKRLNKFVYTEHFKLDDIRVALRLLEQNMYAGLIDFKDAYYLVKIHEDYTKYLTFGYHGKFFRMNCLPMGLASAPYVFHKLLRPVMAKLRDKNIISVNYLDDCCFLAKSYDECVSAMNHGRDIFQTLGFVINEHKSNFMPSQNFNFLGFCFDSHSMSIGLPIEKQLKVRQSVQYLLDREKFTIRCLARVIGILISMKFAIPFGLLYTRSLERDRYVALSKSGDNFNAMCTITTQSREDLVWWLGSMDHPSTHIRSDSHDEVIFTDASDSGWGSFWDPHRACGWWSETDRKNHINWKELMAIYLALQTFASQWTEKSVLLRVDNVTAIALINKQGSVQFPHLHDVAKLIWQFCEVRDLWLVASYINTTENLVADFESRRTVSDTEWGLSRSYFDQLTGVLGEPQVDLFASYDLHNCDRFFLGTHNPLQRE</sequence>
<dbReference type="Pfam" id="PF00078">
    <property type="entry name" value="RVT_1"/>
    <property type="match status" value="1"/>
</dbReference>
<gene>
    <name evidence="2" type="ORF">CM83_34267</name>
    <name evidence="3" type="ORF">CM83_34274</name>
</gene>
<evidence type="ECO:0000259" key="1">
    <source>
        <dbReference type="PROSITE" id="PS50878"/>
    </source>
</evidence>
<proteinExistence type="predicted"/>